<protein>
    <submittedName>
        <fullName evidence="2">Uncharacterized protein</fullName>
    </submittedName>
</protein>
<gene>
    <name evidence="2" type="ORF">LGH74_14695</name>
</gene>
<proteinExistence type="predicted"/>
<organism evidence="2 3">
    <name type="scientific">Hymenobacter lucidus</name>
    <dbReference type="NCBI Taxonomy" id="2880930"/>
    <lineage>
        <taxon>Bacteria</taxon>
        <taxon>Pseudomonadati</taxon>
        <taxon>Bacteroidota</taxon>
        <taxon>Cytophagia</taxon>
        <taxon>Cytophagales</taxon>
        <taxon>Hymenobacteraceae</taxon>
        <taxon>Hymenobacter</taxon>
    </lineage>
</organism>
<feature type="transmembrane region" description="Helical" evidence="1">
    <location>
        <begin position="39"/>
        <end position="60"/>
    </location>
</feature>
<dbReference type="RefSeq" id="WP_226176811.1">
    <property type="nucleotide sequence ID" value="NZ_JAJADR010000004.1"/>
</dbReference>
<dbReference type="Proteomes" id="UP001165296">
    <property type="component" value="Unassembled WGS sequence"/>
</dbReference>
<keyword evidence="1" id="KW-0472">Membrane</keyword>
<comment type="caution">
    <text evidence="2">The sequence shown here is derived from an EMBL/GenBank/DDBJ whole genome shotgun (WGS) entry which is preliminary data.</text>
</comment>
<keyword evidence="1" id="KW-1133">Transmembrane helix</keyword>
<sequence>MKKLLGAAILLLCLVLATLGVLRIWGVSVLSSYTLLRSGATLAVLAATTVVLIIVWFAFFSRPAAGYDQNTGHRAHPRR</sequence>
<keyword evidence="1" id="KW-0812">Transmembrane</keyword>
<accession>A0ABS8ASP8</accession>
<evidence type="ECO:0000313" key="2">
    <source>
        <dbReference type="EMBL" id="MCB2409237.1"/>
    </source>
</evidence>
<evidence type="ECO:0000313" key="3">
    <source>
        <dbReference type="Proteomes" id="UP001165296"/>
    </source>
</evidence>
<reference evidence="2" key="1">
    <citation type="submission" date="2021-10" db="EMBL/GenBank/DDBJ databases">
        <authorList>
            <person name="Dean J.D."/>
            <person name="Kim M.K."/>
            <person name="Newey C.N."/>
            <person name="Stoker T.S."/>
            <person name="Thompson D.W."/>
            <person name="Grose J.H."/>
        </authorList>
    </citation>
    <scope>NUCLEOTIDE SEQUENCE</scope>
    <source>
        <strain evidence="2">BT178</strain>
    </source>
</reference>
<keyword evidence="3" id="KW-1185">Reference proteome</keyword>
<evidence type="ECO:0000256" key="1">
    <source>
        <dbReference type="SAM" id="Phobius"/>
    </source>
</evidence>
<name>A0ABS8ASP8_9BACT</name>
<dbReference type="EMBL" id="JAJADR010000004">
    <property type="protein sequence ID" value="MCB2409237.1"/>
    <property type="molecule type" value="Genomic_DNA"/>
</dbReference>